<organism evidence="1 2">
    <name type="scientific">Rhizobium mulingense</name>
    <dbReference type="NCBI Taxonomy" id="3031128"/>
    <lineage>
        <taxon>Bacteria</taxon>
        <taxon>Pseudomonadati</taxon>
        <taxon>Pseudomonadota</taxon>
        <taxon>Alphaproteobacteria</taxon>
        <taxon>Hyphomicrobiales</taxon>
        <taxon>Rhizobiaceae</taxon>
        <taxon>Rhizobium/Agrobacterium group</taxon>
        <taxon>Rhizobium</taxon>
    </lineage>
</organism>
<proteinExistence type="predicted"/>
<evidence type="ECO:0000313" key="1">
    <source>
        <dbReference type="EMBL" id="MEA3518613.1"/>
    </source>
</evidence>
<gene>
    <name evidence="1" type="ORF">U8465_16035</name>
</gene>
<accession>A0ACC6MZ99</accession>
<name>A0ACC6MZ99_9HYPH</name>
<comment type="caution">
    <text evidence="1">The sequence shown here is derived from an EMBL/GenBank/DDBJ whole genome shotgun (WGS) entry which is preliminary data.</text>
</comment>
<evidence type="ECO:0000313" key="2">
    <source>
        <dbReference type="Proteomes" id="UP001304050"/>
    </source>
</evidence>
<protein>
    <submittedName>
        <fullName evidence="1">Uncharacterized protein</fullName>
    </submittedName>
</protein>
<dbReference type="Proteomes" id="UP001304050">
    <property type="component" value="Unassembled WGS sequence"/>
</dbReference>
<keyword evidence="2" id="KW-1185">Reference proteome</keyword>
<sequence>MAGKDNTLCGEGEGEPPAIPAFHVYSPKSDGLPEARRDFSGRFPALWVFVLRTR</sequence>
<reference evidence="1" key="1">
    <citation type="submission" date="2023-12" db="EMBL/GenBank/DDBJ databases">
        <title>Diversity of Rhizobium in root nodule of phaseolus vulgaris.</title>
        <authorList>
            <person name="Wang H."/>
        </authorList>
    </citation>
    <scope>NUCLEOTIDE SEQUENCE</scope>
    <source>
        <strain evidence="1">MJ31</strain>
    </source>
</reference>
<dbReference type="EMBL" id="JAYESG010000006">
    <property type="protein sequence ID" value="MEA3518613.1"/>
    <property type="molecule type" value="Genomic_DNA"/>
</dbReference>